<evidence type="ECO:0000313" key="1">
    <source>
        <dbReference type="EMBL" id="KJX92824.1"/>
    </source>
</evidence>
<accession>A0A0F4G675</accession>
<protein>
    <submittedName>
        <fullName evidence="1">Uncharacterized protein</fullName>
    </submittedName>
</protein>
<dbReference type="Proteomes" id="UP000033647">
    <property type="component" value="Unassembled WGS sequence"/>
</dbReference>
<evidence type="ECO:0000313" key="2">
    <source>
        <dbReference type="Proteomes" id="UP000033647"/>
    </source>
</evidence>
<proteinExistence type="predicted"/>
<sequence length="139" mass="15502">MQAVPLSFSVPFVPYPTPPFRASLDACCYQLDLDPFSMGARATNHVQVDGLGVLDYQSAIDIARNSEGELDPTVSAYLELALTDIWSRISLNPATYIMTKDEFAVFNFYRARFEGNQVAEQAVARYWSHTHDLTTNTSA</sequence>
<dbReference type="AlphaFoldDB" id="A0A0F4G675"/>
<reference evidence="1 2" key="1">
    <citation type="submission" date="2015-03" db="EMBL/GenBank/DDBJ databases">
        <title>RNA-seq based gene annotation and comparative genomics of four Zymoseptoria species reveal species-specific pathogenicity related genes and transposable element activity.</title>
        <authorList>
            <person name="Grandaubert J."/>
            <person name="Bhattacharyya A."/>
            <person name="Stukenbrock E.H."/>
        </authorList>
    </citation>
    <scope>NUCLEOTIDE SEQUENCE [LARGE SCALE GENOMIC DNA]</scope>
    <source>
        <strain evidence="1 2">Zb18110</strain>
    </source>
</reference>
<dbReference type="EMBL" id="LAFY01005777">
    <property type="protein sequence ID" value="KJX92824.1"/>
    <property type="molecule type" value="Genomic_DNA"/>
</dbReference>
<organism evidence="1 2">
    <name type="scientific">Zymoseptoria brevis</name>
    <dbReference type="NCBI Taxonomy" id="1047168"/>
    <lineage>
        <taxon>Eukaryota</taxon>
        <taxon>Fungi</taxon>
        <taxon>Dikarya</taxon>
        <taxon>Ascomycota</taxon>
        <taxon>Pezizomycotina</taxon>
        <taxon>Dothideomycetes</taxon>
        <taxon>Dothideomycetidae</taxon>
        <taxon>Mycosphaerellales</taxon>
        <taxon>Mycosphaerellaceae</taxon>
        <taxon>Zymoseptoria</taxon>
    </lineage>
</organism>
<keyword evidence="2" id="KW-1185">Reference proteome</keyword>
<name>A0A0F4G675_9PEZI</name>
<gene>
    <name evidence="1" type="ORF">TI39_contig5822g00005</name>
</gene>
<comment type="caution">
    <text evidence="1">The sequence shown here is derived from an EMBL/GenBank/DDBJ whole genome shotgun (WGS) entry which is preliminary data.</text>
</comment>
<dbReference type="OrthoDB" id="5302289at2759"/>